<keyword evidence="3 6" id="KW-0812">Transmembrane</keyword>
<dbReference type="InterPro" id="IPR037185">
    <property type="entry name" value="EmrE-like"/>
</dbReference>
<feature type="domain" description="EamA" evidence="7">
    <location>
        <begin position="150"/>
        <end position="278"/>
    </location>
</feature>
<evidence type="ECO:0000256" key="5">
    <source>
        <dbReference type="ARBA" id="ARBA00023136"/>
    </source>
</evidence>
<evidence type="ECO:0000313" key="8">
    <source>
        <dbReference type="EMBL" id="BAL94371.1"/>
    </source>
</evidence>
<comment type="similarity">
    <text evidence="2">Belongs to the EamA transporter family.</text>
</comment>
<protein>
    <submittedName>
        <fullName evidence="8">Putative transmembrane protein</fullName>
    </submittedName>
</protein>
<evidence type="ECO:0000256" key="3">
    <source>
        <dbReference type="ARBA" id="ARBA00022692"/>
    </source>
</evidence>
<comment type="subcellular location">
    <subcellularLocation>
        <location evidence="1">Membrane</location>
        <topology evidence="1">Multi-pass membrane protein</topology>
    </subcellularLocation>
</comment>
<dbReference type="STRING" id="983917.RGE_10300"/>
<dbReference type="InterPro" id="IPR000620">
    <property type="entry name" value="EamA_dom"/>
</dbReference>
<keyword evidence="4 6" id="KW-1133">Transmembrane helix</keyword>
<feature type="transmembrane region" description="Helical" evidence="6">
    <location>
        <begin position="33"/>
        <end position="49"/>
    </location>
</feature>
<evidence type="ECO:0000256" key="2">
    <source>
        <dbReference type="ARBA" id="ARBA00007362"/>
    </source>
</evidence>
<dbReference type="HOGENOM" id="CLU_033863_9_2_4"/>
<dbReference type="PATRIC" id="fig|983917.3.peg.1005"/>
<organism evidence="8 9">
    <name type="scientific">Rubrivivax gelatinosus (strain NBRC 100245 / IL144)</name>
    <dbReference type="NCBI Taxonomy" id="983917"/>
    <lineage>
        <taxon>Bacteria</taxon>
        <taxon>Pseudomonadati</taxon>
        <taxon>Pseudomonadota</taxon>
        <taxon>Betaproteobacteria</taxon>
        <taxon>Burkholderiales</taxon>
        <taxon>Sphaerotilaceae</taxon>
        <taxon>Rubrivivax</taxon>
    </lineage>
</organism>
<evidence type="ECO:0000256" key="4">
    <source>
        <dbReference type="ARBA" id="ARBA00022989"/>
    </source>
</evidence>
<dbReference type="Pfam" id="PF00892">
    <property type="entry name" value="EamA"/>
    <property type="match status" value="2"/>
</dbReference>
<dbReference type="GO" id="GO:0016020">
    <property type="term" value="C:membrane"/>
    <property type="evidence" value="ECO:0007669"/>
    <property type="project" value="UniProtKB-SubCell"/>
</dbReference>
<feature type="domain" description="EamA" evidence="7">
    <location>
        <begin position="3"/>
        <end position="133"/>
    </location>
</feature>
<keyword evidence="5 6" id="KW-0472">Membrane</keyword>
<dbReference type="SUPFAM" id="SSF103481">
    <property type="entry name" value="Multidrug resistance efflux transporter EmrE"/>
    <property type="match status" value="2"/>
</dbReference>
<gene>
    <name evidence="8" type="ordered locus">RGE_10300</name>
</gene>
<evidence type="ECO:0000259" key="7">
    <source>
        <dbReference type="Pfam" id="PF00892"/>
    </source>
</evidence>
<feature type="transmembrane region" description="Helical" evidence="6">
    <location>
        <begin position="212"/>
        <end position="232"/>
    </location>
</feature>
<dbReference type="AlphaFoldDB" id="I0HMY4"/>
<dbReference type="eggNOG" id="COG0697">
    <property type="taxonomic scope" value="Bacteria"/>
</dbReference>
<feature type="transmembrane region" description="Helical" evidence="6">
    <location>
        <begin position="61"/>
        <end position="81"/>
    </location>
</feature>
<name>I0HMY4_RUBGI</name>
<feature type="transmembrane region" description="Helical" evidence="6">
    <location>
        <begin position="180"/>
        <end position="200"/>
    </location>
</feature>
<feature type="transmembrane region" description="Helical" evidence="6">
    <location>
        <begin position="114"/>
        <end position="134"/>
    </location>
</feature>
<reference evidence="8 9" key="1">
    <citation type="journal article" date="2012" name="J. Bacteriol.">
        <title>Complete genome sequence of phototrophic betaproteobacterium Rubrivivax gelatinosus IL144.</title>
        <authorList>
            <person name="Nagashima S."/>
            <person name="Kamimura A."/>
            <person name="Shimizu T."/>
            <person name="Nakamura-isaki S."/>
            <person name="Aono E."/>
            <person name="Sakamoto K."/>
            <person name="Ichikawa N."/>
            <person name="Nakazawa H."/>
            <person name="Sekine M."/>
            <person name="Yamazaki S."/>
            <person name="Fujita N."/>
            <person name="Shimada K."/>
            <person name="Hanada S."/>
            <person name="Nagashima K.V.P."/>
        </authorList>
    </citation>
    <scope>NUCLEOTIDE SEQUENCE [LARGE SCALE GENOMIC DNA]</scope>
    <source>
        <strain evidence="9">NBRC 100245 / IL144</strain>
    </source>
</reference>
<evidence type="ECO:0000256" key="6">
    <source>
        <dbReference type="SAM" id="Phobius"/>
    </source>
</evidence>
<dbReference type="PANTHER" id="PTHR32322">
    <property type="entry name" value="INNER MEMBRANE TRANSPORTER"/>
    <property type="match status" value="1"/>
</dbReference>
<feature type="transmembrane region" description="Helical" evidence="6">
    <location>
        <begin position="146"/>
        <end position="168"/>
    </location>
</feature>
<feature type="transmembrane region" description="Helical" evidence="6">
    <location>
        <begin position="87"/>
        <end position="107"/>
    </location>
</feature>
<feature type="transmembrane region" description="Helical" evidence="6">
    <location>
        <begin position="265"/>
        <end position="282"/>
    </location>
</feature>
<evidence type="ECO:0000256" key="1">
    <source>
        <dbReference type="ARBA" id="ARBA00004141"/>
    </source>
</evidence>
<dbReference type="RefSeq" id="WP_014427242.1">
    <property type="nucleotide sequence ID" value="NC_017075.1"/>
</dbReference>
<dbReference type="PANTHER" id="PTHR32322:SF2">
    <property type="entry name" value="EAMA DOMAIN-CONTAINING PROTEIN"/>
    <property type="match status" value="1"/>
</dbReference>
<sequence length="293" mass="29804">MAAACGAGFLWGTGALVVNLLIARFGLSPENVSFWRFVVGAALLLAVFGRPGLWRAMRPHLGLLAAAGACMALYVSFWFLGIARIGAAVPTLIALCLPPVLVTLLAAARGRERLDAPLVLALAAALGGTAMVVARHEGAGEVSTATLAAGVGFSVASALLYAGFTLVTGRLSTTLGPGQATTGLTVVAAAVMGLSALYTPLAWPNELPPEAWLLYLGLVTAAIALLCFNWGAQRLSPTALTVATLVEPLTAVLLAALLLGQDLSATQWLGAVLMIASIGALGRRDARRAAGGA</sequence>
<dbReference type="EMBL" id="AP012320">
    <property type="protein sequence ID" value="BAL94371.1"/>
    <property type="molecule type" value="Genomic_DNA"/>
</dbReference>
<accession>I0HMY4</accession>
<evidence type="ECO:0000313" key="9">
    <source>
        <dbReference type="Proteomes" id="UP000007883"/>
    </source>
</evidence>
<feature type="transmembrane region" description="Helical" evidence="6">
    <location>
        <begin position="239"/>
        <end position="259"/>
    </location>
</feature>
<proteinExistence type="inferred from homology"/>
<dbReference type="Proteomes" id="UP000007883">
    <property type="component" value="Chromosome"/>
</dbReference>
<keyword evidence="9" id="KW-1185">Reference proteome</keyword>
<feature type="transmembrane region" description="Helical" evidence="6">
    <location>
        <begin position="7"/>
        <end position="27"/>
    </location>
</feature>
<dbReference type="InterPro" id="IPR050638">
    <property type="entry name" value="AA-Vitamin_Transporters"/>
</dbReference>
<dbReference type="KEGG" id="rge:RGE_10300"/>